<dbReference type="Gene3D" id="3.30.450.20">
    <property type="entry name" value="PAS domain"/>
    <property type="match status" value="3"/>
</dbReference>
<dbReference type="PRINTS" id="PR00344">
    <property type="entry name" value="BCTRLSENSOR"/>
</dbReference>
<dbReference type="InterPro" id="IPR000700">
    <property type="entry name" value="PAS-assoc_C"/>
</dbReference>
<feature type="domain" description="CHASE" evidence="19">
    <location>
        <begin position="122"/>
        <end position="219"/>
    </location>
</feature>
<evidence type="ECO:0000256" key="2">
    <source>
        <dbReference type="ARBA" id="ARBA00004370"/>
    </source>
</evidence>
<keyword evidence="13" id="KW-0175">Coiled coil</keyword>
<evidence type="ECO:0000256" key="3">
    <source>
        <dbReference type="ARBA" id="ARBA00012438"/>
    </source>
</evidence>
<proteinExistence type="predicted"/>
<dbReference type="SMART" id="SM01079">
    <property type="entry name" value="CHASE"/>
    <property type="match status" value="1"/>
</dbReference>
<dbReference type="NCBIfam" id="TIGR00229">
    <property type="entry name" value="sensory_box"/>
    <property type="match status" value="2"/>
</dbReference>
<evidence type="ECO:0000313" key="20">
    <source>
        <dbReference type="EMBL" id="MBW4667394.1"/>
    </source>
</evidence>
<dbReference type="SMART" id="SM00388">
    <property type="entry name" value="HisKA"/>
    <property type="match status" value="1"/>
</dbReference>
<reference evidence="20" key="1">
    <citation type="submission" date="2021-05" db="EMBL/GenBank/DDBJ databases">
        <authorList>
            <person name="Pietrasiak N."/>
            <person name="Ward R."/>
            <person name="Stajich J.E."/>
            <person name="Kurbessoian T."/>
        </authorList>
    </citation>
    <scope>NUCLEOTIDE SEQUENCE</scope>
    <source>
        <strain evidence="20">GSE-NOS-MK-12-04C</strain>
    </source>
</reference>
<evidence type="ECO:0000259" key="18">
    <source>
        <dbReference type="PROSITE" id="PS50113"/>
    </source>
</evidence>
<dbReference type="PANTHER" id="PTHR43547">
    <property type="entry name" value="TWO-COMPONENT HISTIDINE KINASE"/>
    <property type="match status" value="1"/>
</dbReference>
<dbReference type="InterPro" id="IPR036097">
    <property type="entry name" value="HisK_dim/P_sf"/>
</dbReference>
<reference evidence="20" key="2">
    <citation type="journal article" date="2022" name="Microbiol. Resour. Announc.">
        <title>Metagenome Sequencing to Explore Phylogenomics of Terrestrial Cyanobacteria.</title>
        <authorList>
            <person name="Ward R.D."/>
            <person name="Stajich J.E."/>
            <person name="Johansen J.R."/>
            <person name="Huntemann M."/>
            <person name="Clum A."/>
            <person name="Foster B."/>
            <person name="Foster B."/>
            <person name="Roux S."/>
            <person name="Palaniappan K."/>
            <person name="Varghese N."/>
            <person name="Mukherjee S."/>
            <person name="Reddy T.B.K."/>
            <person name="Daum C."/>
            <person name="Copeland A."/>
            <person name="Chen I.A."/>
            <person name="Ivanova N.N."/>
            <person name="Kyrpides N.C."/>
            <person name="Shapiro N."/>
            <person name="Eloe-Fadrosh E.A."/>
            <person name="Pietrasiak N."/>
        </authorList>
    </citation>
    <scope>NUCLEOTIDE SEQUENCE</scope>
    <source>
        <strain evidence="20">GSE-NOS-MK-12-04C</strain>
    </source>
</reference>
<dbReference type="GO" id="GO:0016020">
    <property type="term" value="C:membrane"/>
    <property type="evidence" value="ECO:0007669"/>
    <property type="project" value="UniProtKB-SubCell"/>
</dbReference>
<feature type="domain" description="Response regulatory" evidence="16">
    <location>
        <begin position="993"/>
        <end position="1106"/>
    </location>
</feature>
<dbReference type="InterPro" id="IPR035965">
    <property type="entry name" value="PAS-like_dom_sf"/>
</dbReference>
<dbReference type="InterPro" id="IPR003661">
    <property type="entry name" value="HisK_dim/P_dom"/>
</dbReference>
<dbReference type="Pfam" id="PF00512">
    <property type="entry name" value="HisKA"/>
    <property type="match status" value="1"/>
</dbReference>
<dbReference type="PROSITE" id="PS50110">
    <property type="entry name" value="RESPONSE_REGULATORY"/>
    <property type="match status" value="2"/>
</dbReference>
<evidence type="ECO:0000259" key="17">
    <source>
        <dbReference type="PROSITE" id="PS50112"/>
    </source>
</evidence>
<dbReference type="SUPFAM" id="SSF55785">
    <property type="entry name" value="PYP-like sensor domain (PAS domain)"/>
    <property type="match status" value="4"/>
</dbReference>
<dbReference type="InterPro" id="IPR004358">
    <property type="entry name" value="Sig_transdc_His_kin-like_C"/>
</dbReference>
<evidence type="ECO:0000256" key="6">
    <source>
        <dbReference type="ARBA" id="ARBA00022692"/>
    </source>
</evidence>
<dbReference type="InterPro" id="IPR005467">
    <property type="entry name" value="His_kinase_dom"/>
</dbReference>
<feature type="domain" description="PAS" evidence="17">
    <location>
        <begin position="330"/>
        <end position="408"/>
    </location>
</feature>
<comment type="caution">
    <text evidence="20">The sequence shown here is derived from an EMBL/GenBank/DDBJ whole genome shotgun (WGS) entry which is preliminary data.</text>
</comment>
<feature type="domain" description="PAC" evidence="18">
    <location>
        <begin position="673"/>
        <end position="725"/>
    </location>
</feature>
<dbReference type="InterPro" id="IPR006189">
    <property type="entry name" value="CHASE_dom"/>
</dbReference>
<evidence type="ECO:0000256" key="13">
    <source>
        <dbReference type="SAM" id="Coils"/>
    </source>
</evidence>
<dbReference type="SMART" id="SM00086">
    <property type="entry name" value="PAC"/>
    <property type="match status" value="2"/>
</dbReference>
<keyword evidence="10 14" id="KW-0472">Membrane</keyword>
<evidence type="ECO:0000259" key="19">
    <source>
        <dbReference type="PROSITE" id="PS50839"/>
    </source>
</evidence>
<protein>
    <recommendedName>
        <fullName evidence="3">histidine kinase</fullName>
        <ecNumber evidence="3">2.7.13.3</ecNumber>
    </recommendedName>
</protein>
<dbReference type="Pfam" id="PF08447">
    <property type="entry name" value="PAS_3"/>
    <property type="match status" value="1"/>
</dbReference>
<keyword evidence="5" id="KW-0808">Transferase</keyword>
<feature type="domain" description="Histidine kinase" evidence="15">
    <location>
        <begin position="729"/>
        <end position="969"/>
    </location>
</feature>
<evidence type="ECO:0000256" key="5">
    <source>
        <dbReference type="ARBA" id="ARBA00022679"/>
    </source>
</evidence>
<dbReference type="InterPro" id="IPR001610">
    <property type="entry name" value="PAC"/>
</dbReference>
<comment type="subcellular location">
    <subcellularLocation>
        <location evidence="2">Membrane</location>
    </subcellularLocation>
</comment>
<dbReference type="EMBL" id="JAHHGZ010000007">
    <property type="protein sequence ID" value="MBW4667394.1"/>
    <property type="molecule type" value="Genomic_DNA"/>
</dbReference>
<dbReference type="SMART" id="SM00387">
    <property type="entry name" value="HATPase_c"/>
    <property type="match status" value="1"/>
</dbReference>
<evidence type="ECO:0000256" key="12">
    <source>
        <dbReference type="PROSITE-ProRule" id="PRU00169"/>
    </source>
</evidence>
<accession>A0A951URZ4</accession>
<dbReference type="SUPFAM" id="SSF55874">
    <property type="entry name" value="ATPase domain of HSP90 chaperone/DNA topoisomerase II/histidine kinase"/>
    <property type="match status" value="1"/>
</dbReference>
<keyword evidence="6 14" id="KW-0812">Transmembrane</keyword>
<evidence type="ECO:0000256" key="10">
    <source>
        <dbReference type="ARBA" id="ARBA00023136"/>
    </source>
</evidence>
<evidence type="ECO:0000259" key="15">
    <source>
        <dbReference type="PROSITE" id="PS50109"/>
    </source>
</evidence>
<feature type="domain" description="PAC" evidence="18">
    <location>
        <begin position="411"/>
        <end position="463"/>
    </location>
</feature>
<dbReference type="EC" id="2.7.13.3" evidence="3"/>
<dbReference type="Pfam" id="PF03924">
    <property type="entry name" value="CHASE"/>
    <property type="match status" value="1"/>
</dbReference>
<evidence type="ECO:0000256" key="9">
    <source>
        <dbReference type="ARBA" id="ARBA00023012"/>
    </source>
</evidence>
<feature type="domain" description="PAC" evidence="18">
    <location>
        <begin position="554"/>
        <end position="604"/>
    </location>
</feature>
<comment type="caution">
    <text evidence="12">Lacks conserved residue(s) required for the propagation of feature annotation.</text>
</comment>
<dbReference type="FunFam" id="1.10.287.130:FF:000001">
    <property type="entry name" value="Two-component sensor histidine kinase"/>
    <property type="match status" value="1"/>
</dbReference>
<feature type="transmembrane region" description="Helical" evidence="14">
    <location>
        <begin position="13"/>
        <end position="35"/>
    </location>
</feature>
<evidence type="ECO:0000259" key="16">
    <source>
        <dbReference type="PROSITE" id="PS50110"/>
    </source>
</evidence>
<keyword evidence="8 14" id="KW-1133">Transmembrane helix</keyword>
<evidence type="ECO:0000256" key="7">
    <source>
        <dbReference type="ARBA" id="ARBA00022777"/>
    </source>
</evidence>
<comment type="catalytic activity">
    <reaction evidence="1">
        <text>ATP + protein L-histidine = ADP + protein N-phospho-L-histidine.</text>
        <dbReference type="EC" id="2.7.13.3"/>
    </reaction>
</comment>
<dbReference type="SMART" id="SM00448">
    <property type="entry name" value="REC"/>
    <property type="match status" value="2"/>
</dbReference>
<keyword evidence="7" id="KW-0418">Kinase</keyword>
<evidence type="ECO:0000256" key="4">
    <source>
        <dbReference type="ARBA" id="ARBA00022553"/>
    </source>
</evidence>
<dbReference type="InterPro" id="IPR013655">
    <property type="entry name" value="PAS_fold_3"/>
</dbReference>
<dbReference type="InterPro" id="IPR011006">
    <property type="entry name" value="CheY-like_superfamily"/>
</dbReference>
<dbReference type="SUPFAM" id="SSF52172">
    <property type="entry name" value="CheY-like"/>
    <property type="match status" value="2"/>
</dbReference>
<dbReference type="InterPro" id="IPR001789">
    <property type="entry name" value="Sig_transdc_resp-reg_receiver"/>
</dbReference>
<keyword evidence="9" id="KW-0902">Two-component regulatory system</keyword>
<dbReference type="Gene3D" id="3.30.450.350">
    <property type="entry name" value="CHASE domain"/>
    <property type="match status" value="1"/>
</dbReference>
<dbReference type="Pfam" id="PF02518">
    <property type="entry name" value="HATPase_c"/>
    <property type="match status" value="1"/>
</dbReference>
<dbReference type="SUPFAM" id="SSF47384">
    <property type="entry name" value="Homodimeric domain of signal transducing histidine kinase"/>
    <property type="match status" value="1"/>
</dbReference>
<dbReference type="PROSITE" id="PS50109">
    <property type="entry name" value="HIS_KIN"/>
    <property type="match status" value="1"/>
</dbReference>
<dbReference type="PROSITE" id="PS50839">
    <property type="entry name" value="CHASE"/>
    <property type="match status" value="1"/>
</dbReference>
<dbReference type="Gene3D" id="1.10.287.130">
    <property type="match status" value="1"/>
</dbReference>
<dbReference type="GO" id="GO:0000155">
    <property type="term" value="F:phosphorelay sensor kinase activity"/>
    <property type="evidence" value="ECO:0007669"/>
    <property type="project" value="InterPro"/>
</dbReference>
<feature type="domain" description="Response regulatory" evidence="16">
    <location>
        <begin position="1114"/>
        <end position="1230"/>
    </location>
</feature>
<dbReference type="Gene3D" id="3.30.565.10">
    <property type="entry name" value="Histidine kinase-like ATPase, C-terminal domain"/>
    <property type="match status" value="1"/>
</dbReference>
<dbReference type="CDD" id="cd16922">
    <property type="entry name" value="HATPase_EvgS-ArcB-TorS-like"/>
    <property type="match status" value="1"/>
</dbReference>
<dbReference type="InterPro" id="IPR000014">
    <property type="entry name" value="PAS"/>
</dbReference>
<evidence type="ECO:0000256" key="8">
    <source>
        <dbReference type="ARBA" id="ARBA00022989"/>
    </source>
</evidence>
<dbReference type="InterPro" id="IPR036890">
    <property type="entry name" value="HATPase_C_sf"/>
</dbReference>
<dbReference type="PANTHER" id="PTHR43547:SF2">
    <property type="entry name" value="HYBRID SIGNAL TRANSDUCTION HISTIDINE KINASE C"/>
    <property type="match status" value="1"/>
</dbReference>
<comment type="function">
    <text evidence="11">Photoreceptor which exists in two forms that are reversibly interconvertible by light: the R form that absorbs maximally in the red region of the spectrum and the FR form that absorbs maximally in the far-red region.</text>
</comment>
<dbReference type="PROSITE" id="PS50112">
    <property type="entry name" value="PAS"/>
    <property type="match status" value="2"/>
</dbReference>
<dbReference type="InterPro" id="IPR042240">
    <property type="entry name" value="CHASE_sf"/>
</dbReference>
<dbReference type="InterPro" id="IPR003594">
    <property type="entry name" value="HATPase_dom"/>
</dbReference>
<dbReference type="CDD" id="cd00156">
    <property type="entry name" value="REC"/>
    <property type="match status" value="1"/>
</dbReference>
<evidence type="ECO:0000313" key="21">
    <source>
        <dbReference type="Proteomes" id="UP000729701"/>
    </source>
</evidence>
<name>A0A951URZ4_9CYAN</name>
<dbReference type="Pfam" id="PF00072">
    <property type="entry name" value="Response_reg"/>
    <property type="match status" value="2"/>
</dbReference>
<organism evidence="20 21">
    <name type="scientific">Cyanomargarita calcarea GSE-NOS-MK-12-04C</name>
    <dbReference type="NCBI Taxonomy" id="2839659"/>
    <lineage>
        <taxon>Bacteria</taxon>
        <taxon>Bacillati</taxon>
        <taxon>Cyanobacteriota</taxon>
        <taxon>Cyanophyceae</taxon>
        <taxon>Nostocales</taxon>
        <taxon>Cyanomargaritaceae</taxon>
        <taxon>Cyanomargarita</taxon>
    </lineage>
</organism>
<keyword evidence="4 12" id="KW-0597">Phosphoprotein</keyword>
<dbReference type="Gene3D" id="3.40.50.2300">
    <property type="match status" value="2"/>
</dbReference>
<dbReference type="SMART" id="SM00091">
    <property type="entry name" value="PAS"/>
    <property type="match status" value="3"/>
</dbReference>
<dbReference type="Pfam" id="PF13426">
    <property type="entry name" value="PAS_9"/>
    <property type="match status" value="1"/>
</dbReference>
<dbReference type="Proteomes" id="UP000729701">
    <property type="component" value="Unassembled WGS sequence"/>
</dbReference>
<dbReference type="AlphaFoldDB" id="A0A951URZ4"/>
<feature type="coiled-coil region" evidence="13">
    <location>
        <begin position="320"/>
        <end position="347"/>
    </location>
</feature>
<evidence type="ECO:0000256" key="1">
    <source>
        <dbReference type="ARBA" id="ARBA00000085"/>
    </source>
</evidence>
<dbReference type="FunFam" id="3.30.565.10:FF:000006">
    <property type="entry name" value="Sensor histidine kinase WalK"/>
    <property type="match status" value="1"/>
</dbReference>
<dbReference type="Pfam" id="PF13188">
    <property type="entry name" value="PAS_8"/>
    <property type="match status" value="1"/>
</dbReference>
<gene>
    <name evidence="20" type="ORF">KME60_08165</name>
</gene>
<feature type="modified residue" description="4-aspartylphosphate" evidence="12">
    <location>
        <position position="1163"/>
    </location>
</feature>
<sequence>MKNSLTTMAQAKFWQTLWLSLLVGFLVSIITLLLWRSLINQQSADIQQQVELTTRSTSELISQQVETRIQALTRMAERYSVRDGTPIAEWEADAKNYVEDYPGYQAIALVDSNFQMRGVVSLATNEVIQKLNLGTLEQKRTALEAARLRQSITITHTISLAQDGKGFLVYVPIFWDNFELTSALNTQNSELTQKSLSGFIVGVFRTKPLVDRTLINNITQKYAIAIFEGKEEIYRRSDPGTVSEIKGQEWVHEKEIKFNEIPWRIRVWTNSALLNKEQSLLPTVVLSTGLTMAVLLALSVYLTQGALRYAKQIDLINQVLAREISQRKRTEEELKKYVDEFEDLYNHAPCGYHSLDKYGTFIRVNDTELNMLGYTREEIIGKKNFADLLTVESLQIFQENFPAFKQQGLIKDLEFELIRKDGSILFVSLNATAIKDAADKFVMTRSTIFDISDRQAALRERDLVEQELLWKEALLRSMANSSPLAFYVLDERTNKILYFNHRFCEISGMECVPEEIQRGQGNNIETNCADCQPISGNTQAFIKACQPFENEDRTVLEDEMSFCSGQVIRRFSAQIRDDKDKYFGRLYLFEDITERKQAEKELRNLSVAMESAVEGISLLDKQVRYLMVNPAYASMLGYQPEEIIGMECILTIHPDERPKMEAVYEQMLVNDKVEVEVRALRKDGTVFDQQVVIIKAYDQNQKFIGWYRFMKDISDRREVERLKDEFVSVVSHELRTPLTSISAALDLLASGVLQSQPSEAQRMLSIASNNTDRLVRLINDILDIERIESGKVEMTKKVCNAADLMIESVEVVQEMAEKAGVTISVSPLASRLWADSDRIIQVITNLLSNAIKFSSSGSTVWLSAEQHHKEDMGARGQGENFTASSSFSFPIPHLLIKVRDTGRGIPDDKLESIFERFVQVDASDSRSKGGTGLGLAICHSIVQRHDGQIWAESTLQEGSTFCFTLPILPGLLSLELELFATHNSKKDAKNPPLVMICDDDPDVRAVVQTMLERQGYQVLAVSSGQEAIESAIKQNPKAILLNLMMPGMDGWETLAILKQRPETQNVPVIILSGLFPDATTPNLDVSDWIVKPPNFTLLCQALEKTLAKQNQGIKVLLVEDDLDLAEVLNTMLNRHDITTFHAQTGREAIQLSQLILPDLLVLDLGLPEWDGFVVVDWLRQHNRLCQIPLVVYTAYDLDECDRQRLKLGQTLYLTKGRIPPQEFEQRVINLLNRMI</sequence>
<dbReference type="CDD" id="cd00130">
    <property type="entry name" value="PAS"/>
    <property type="match status" value="2"/>
</dbReference>
<dbReference type="PROSITE" id="PS50113">
    <property type="entry name" value="PAC"/>
    <property type="match status" value="3"/>
</dbReference>
<evidence type="ECO:0000256" key="14">
    <source>
        <dbReference type="SAM" id="Phobius"/>
    </source>
</evidence>
<dbReference type="CDD" id="cd00082">
    <property type="entry name" value="HisKA"/>
    <property type="match status" value="1"/>
</dbReference>
<feature type="domain" description="PAS" evidence="17">
    <location>
        <begin position="601"/>
        <end position="671"/>
    </location>
</feature>
<evidence type="ECO:0000256" key="11">
    <source>
        <dbReference type="ARBA" id="ARBA00055745"/>
    </source>
</evidence>